<evidence type="ECO:0000313" key="7">
    <source>
        <dbReference type="WBParaSite" id="nRc.2.0.1.t20847-RA"/>
    </source>
</evidence>
<dbReference type="SUPFAM" id="SSF50156">
    <property type="entry name" value="PDZ domain-like"/>
    <property type="match status" value="1"/>
</dbReference>
<keyword evidence="3" id="KW-0539">Nucleus</keyword>
<dbReference type="GO" id="GO:0005667">
    <property type="term" value="C:transcription regulator complex"/>
    <property type="evidence" value="ECO:0007669"/>
    <property type="project" value="TreeGrafter"/>
</dbReference>
<dbReference type="InterPro" id="IPR036034">
    <property type="entry name" value="PDZ_sf"/>
</dbReference>
<dbReference type="GO" id="GO:0005634">
    <property type="term" value="C:nucleus"/>
    <property type="evidence" value="ECO:0007669"/>
    <property type="project" value="TreeGrafter"/>
</dbReference>
<feature type="transmembrane region" description="Helical" evidence="4">
    <location>
        <begin position="189"/>
        <end position="209"/>
    </location>
</feature>
<dbReference type="PANTHER" id="PTHR10390:SF61">
    <property type="entry name" value="HOMEOBOX PROTEIN SIX2"/>
    <property type="match status" value="1"/>
</dbReference>
<protein>
    <submittedName>
        <fullName evidence="7">Homeobox protein SIX1 N-terminal SD domain-containing protein</fullName>
    </submittedName>
</protein>
<dbReference type="WBParaSite" id="nRc.2.0.1.t20847-RA">
    <property type="protein sequence ID" value="nRc.2.0.1.t20847-RA"/>
    <property type="gene ID" value="nRc.2.0.1.g20847"/>
</dbReference>
<proteinExistence type="predicted"/>
<keyword evidence="4" id="KW-0472">Membrane</keyword>
<keyword evidence="4" id="KW-1133">Transmembrane helix</keyword>
<dbReference type="PANTHER" id="PTHR10390">
    <property type="entry name" value="HOMEOBOX PROTEIN SIX"/>
    <property type="match status" value="1"/>
</dbReference>
<organism evidence="6 7">
    <name type="scientific">Romanomermis culicivorax</name>
    <name type="common">Nematode worm</name>
    <dbReference type="NCBI Taxonomy" id="13658"/>
    <lineage>
        <taxon>Eukaryota</taxon>
        <taxon>Metazoa</taxon>
        <taxon>Ecdysozoa</taxon>
        <taxon>Nematoda</taxon>
        <taxon>Enoplea</taxon>
        <taxon>Dorylaimia</taxon>
        <taxon>Mermithida</taxon>
        <taxon>Mermithoidea</taxon>
        <taxon>Mermithidae</taxon>
        <taxon>Romanomermis</taxon>
    </lineage>
</organism>
<dbReference type="GO" id="GO:0000981">
    <property type="term" value="F:DNA-binding transcription factor activity, RNA polymerase II-specific"/>
    <property type="evidence" value="ECO:0007669"/>
    <property type="project" value="TreeGrafter"/>
</dbReference>
<dbReference type="GO" id="GO:0000978">
    <property type="term" value="F:RNA polymerase II cis-regulatory region sequence-specific DNA binding"/>
    <property type="evidence" value="ECO:0007669"/>
    <property type="project" value="TreeGrafter"/>
</dbReference>
<reference evidence="7" key="1">
    <citation type="submission" date="2022-11" db="UniProtKB">
        <authorList>
            <consortium name="WormBaseParasite"/>
        </authorList>
    </citation>
    <scope>IDENTIFICATION</scope>
</reference>
<evidence type="ECO:0000256" key="1">
    <source>
        <dbReference type="ARBA" id="ARBA00023125"/>
    </source>
</evidence>
<evidence type="ECO:0000256" key="2">
    <source>
        <dbReference type="ARBA" id="ARBA00023155"/>
    </source>
</evidence>
<dbReference type="Pfam" id="PF16878">
    <property type="entry name" value="SIX1_SD"/>
    <property type="match status" value="1"/>
</dbReference>
<dbReference type="Proteomes" id="UP000887565">
    <property type="component" value="Unplaced"/>
</dbReference>
<keyword evidence="1" id="KW-0238">DNA-binding</keyword>
<accession>A0A915J305</accession>
<feature type="domain" description="Homeobox protein SIX1 N-terminal SD" evidence="5">
    <location>
        <begin position="412"/>
        <end position="461"/>
    </location>
</feature>
<keyword evidence="2" id="KW-0371">Homeobox</keyword>
<evidence type="ECO:0000313" key="6">
    <source>
        <dbReference type="Proteomes" id="UP000887565"/>
    </source>
</evidence>
<evidence type="ECO:0000256" key="4">
    <source>
        <dbReference type="SAM" id="Phobius"/>
    </source>
</evidence>
<keyword evidence="4" id="KW-0812">Transmembrane</keyword>
<evidence type="ECO:0000259" key="5">
    <source>
        <dbReference type="Pfam" id="PF16878"/>
    </source>
</evidence>
<dbReference type="AlphaFoldDB" id="A0A915J305"/>
<dbReference type="InterPro" id="IPR031701">
    <property type="entry name" value="SIX1_SD"/>
</dbReference>
<sequence>MFSVRVRFSYWKDLSTQVVRSIIIDPLFFPGSGIMQYSSVAMTAKKQGPILYPLIKQRNDQDFGFRVQIDTVKGCSIGKIDEHSLAASIGLKNGLILLAINDVWLEPHLMQNPDSIKELLSSDLLKCKILVIEKDALEFYRQRNLPLLVGTPVVLRSLNHEEALEMSKSTAHQNISSDQKSKCWYHRRLRFLMLSALSIFISISVAGTITRRSYAQVDHFDIILNNVHSPTFNHFRVQFSEHFAIITNVESPYLMEKMETIVNFGKDYVIHKMHGIKTKCYQVLFYGNNPLPDLKSVKDVVISTSKDITAIDVNVTWDYYFKNTSQKLLENCQNSKIFHKYDDNDGEKNVFPCFPQKISMSIENSDSDNSCRNAANSSIVNLMHCQSSNLAPYSSTEPSALSGAAGAQTFNFTQEQITCVCEVLEQANDVERLARFLWSLPACDQIHRNEKVIRARATVAF</sequence>
<evidence type="ECO:0000256" key="3">
    <source>
        <dbReference type="ARBA" id="ARBA00023242"/>
    </source>
</evidence>
<dbReference type="Gene3D" id="2.30.42.10">
    <property type="match status" value="1"/>
</dbReference>
<keyword evidence="6" id="KW-1185">Reference proteome</keyword>
<name>A0A915J305_ROMCU</name>